<comment type="caution">
    <text evidence="11">The sequence shown here is derived from an EMBL/GenBank/DDBJ whole genome shotgun (WGS) entry which is preliminary data.</text>
</comment>
<feature type="domain" description="RNA polymerase sigma factor 70 region 4 type 2" evidence="10">
    <location>
        <begin position="159"/>
        <end position="204"/>
    </location>
</feature>
<evidence type="ECO:0000256" key="5">
    <source>
        <dbReference type="ARBA" id="ARBA00023125"/>
    </source>
</evidence>
<dbReference type="InterPro" id="IPR039425">
    <property type="entry name" value="RNA_pol_sigma-70-like"/>
</dbReference>
<dbReference type="Gene3D" id="3.10.450.50">
    <property type="match status" value="1"/>
</dbReference>
<organism evidence="11 12">
    <name type="scientific">Streptacidiphilus jeojiensis</name>
    <dbReference type="NCBI Taxonomy" id="3229225"/>
    <lineage>
        <taxon>Bacteria</taxon>
        <taxon>Bacillati</taxon>
        <taxon>Actinomycetota</taxon>
        <taxon>Actinomycetes</taxon>
        <taxon>Kitasatosporales</taxon>
        <taxon>Streptomycetaceae</taxon>
        <taxon>Streptacidiphilus</taxon>
    </lineage>
</organism>
<dbReference type="PROSITE" id="PS01063">
    <property type="entry name" value="SIGMA70_ECF"/>
    <property type="match status" value="1"/>
</dbReference>
<proteinExistence type="inferred from homology"/>
<keyword evidence="6 7" id="KW-0804">Transcription</keyword>
<comment type="subunit">
    <text evidence="2">Interacts transiently with the RNA polymerase catalytic core formed by RpoA, RpoB, RpoC and RpoZ (2 alpha, 1 beta, 1 beta' and 1 omega subunit) to form the RNA polymerase holoenzyme that can initiate transcription.</text>
</comment>
<keyword evidence="3 7" id="KW-0805">Transcription regulation</keyword>
<dbReference type="Pfam" id="PF04542">
    <property type="entry name" value="Sigma70_r2"/>
    <property type="match status" value="1"/>
</dbReference>
<dbReference type="InterPro" id="IPR013249">
    <property type="entry name" value="RNA_pol_sigma70_r4_t2"/>
</dbReference>
<dbReference type="Pfam" id="PF08281">
    <property type="entry name" value="Sigma70_r4_2"/>
    <property type="match status" value="1"/>
</dbReference>
<dbReference type="Gene3D" id="1.10.1740.10">
    <property type="match status" value="1"/>
</dbReference>
<dbReference type="SUPFAM" id="SSF88946">
    <property type="entry name" value="Sigma2 domain of RNA polymerase sigma factors"/>
    <property type="match status" value="1"/>
</dbReference>
<name>A0ABV6XF52_9ACTN</name>
<dbReference type="CDD" id="cd06171">
    <property type="entry name" value="Sigma70_r4"/>
    <property type="match status" value="1"/>
</dbReference>
<evidence type="ECO:0000256" key="6">
    <source>
        <dbReference type="ARBA" id="ARBA00023163"/>
    </source>
</evidence>
<evidence type="ECO:0000256" key="2">
    <source>
        <dbReference type="ARBA" id="ARBA00011344"/>
    </source>
</evidence>
<dbReference type="NCBIfam" id="TIGR02960">
    <property type="entry name" value="SigX5"/>
    <property type="match status" value="1"/>
</dbReference>
<dbReference type="InterPro" id="IPR032710">
    <property type="entry name" value="NTF2-like_dom_sf"/>
</dbReference>
<dbReference type="SUPFAM" id="SSF88659">
    <property type="entry name" value="Sigma3 and sigma4 domains of RNA polymerase sigma factors"/>
    <property type="match status" value="1"/>
</dbReference>
<evidence type="ECO:0000259" key="9">
    <source>
        <dbReference type="Pfam" id="PF04542"/>
    </source>
</evidence>
<dbReference type="Gene3D" id="1.10.10.10">
    <property type="entry name" value="Winged helix-like DNA-binding domain superfamily/Winged helix DNA-binding domain"/>
    <property type="match status" value="1"/>
</dbReference>
<dbReference type="NCBIfam" id="NF006089">
    <property type="entry name" value="PRK08241.1"/>
    <property type="match status" value="1"/>
</dbReference>
<dbReference type="InterPro" id="IPR036388">
    <property type="entry name" value="WH-like_DNA-bd_sf"/>
</dbReference>
<evidence type="ECO:0000256" key="8">
    <source>
        <dbReference type="SAM" id="MobiDB-lite"/>
    </source>
</evidence>
<dbReference type="PANTHER" id="PTHR43133">
    <property type="entry name" value="RNA POLYMERASE ECF-TYPE SIGMA FACTO"/>
    <property type="match status" value="1"/>
</dbReference>
<keyword evidence="5 7" id="KW-0238">DNA-binding</keyword>
<dbReference type="InterPro" id="IPR000838">
    <property type="entry name" value="RNA_pol_sigma70_ECF_CS"/>
</dbReference>
<evidence type="ECO:0000313" key="12">
    <source>
        <dbReference type="Proteomes" id="UP001592581"/>
    </source>
</evidence>
<dbReference type="InterPro" id="IPR013325">
    <property type="entry name" value="RNA_pol_sigma_r2"/>
</dbReference>
<keyword evidence="12" id="KW-1185">Reference proteome</keyword>
<evidence type="ECO:0000259" key="10">
    <source>
        <dbReference type="Pfam" id="PF08281"/>
    </source>
</evidence>
<dbReference type="EMBL" id="JBEUKS010000001">
    <property type="protein sequence ID" value="MFC1436887.1"/>
    <property type="molecule type" value="Genomic_DNA"/>
</dbReference>
<reference evidence="11 12" key="1">
    <citation type="submission" date="2024-06" db="EMBL/GenBank/DDBJ databases">
        <authorList>
            <person name="Lee S.D."/>
        </authorList>
    </citation>
    <scope>NUCLEOTIDE SEQUENCE [LARGE SCALE GENOMIC DNA]</scope>
    <source>
        <strain evidence="11 12">N1-10</strain>
    </source>
</reference>
<evidence type="ECO:0000313" key="11">
    <source>
        <dbReference type="EMBL" id="MFC1436887.1"/>
    </source>
</evidence>
<dbReference type="SUPFAM" id="SSF54427">
    <property type="entry name" value="NTF2-like"/>
    <property type="match status" value="1"/>
</dbReference>
<dbReference type="RefSeq" id="WP_380563407.1">
    <property type="nucleotide sequence ID" value="NZ_JBEUKS010000001.1"/>
</dbReference>
<dbReference type="NCBIfam" id="TIGR02937">
    <property type="entry name" value="sigma70-ECF"/>
    <property type="match status" value="1"/>
</dbReference>
<gene>
    <name evidence="11" type="ORF">ABUW04_01325</name>
</gene>
<protein>
    <recommendedName>
        <fullName evidence="7">RNA polymerase sigma factor</fullName>
    </recommendedName>
</protein>
<feature type="domain" description="RNA polymerase sigma-70 region 2" evidence="9">
    <location>
        <begin position="34"/>
        <end position="97"/>
    </location>
</feature>
<dbReference type="InterPro" id="IPR014284">
    <property type="entry name" value="RNA_pol_sigma-70_dom"/>
</dbReference>
<evidence type="ECO:0000256" key="4">
    <source>
        <dbReference type="ARBA" id="ARBA00023082"/>
    </source>
</evidence>
<evidence type="ECO:0000256" key="7">
    <source>
        <dbReference type="RuleBase" id="RU000716"/>
    </source>
</evidence>
<feature type="region of interest" description="Disordered" evidence="8">
    <location>
        <begin position="101"/>
        <end position="131"/>
    </location>
</feature>
<comment type="similarity">
    <text evidence="1 7">Belongs to the sigma-70 factor family. ECF subfamily.</text>
</comment>
<dbReference type="Proteomes" id="UP001592581">
    <property type="component" value="Unassembled WGS sequence"/>
</dbReference>
<dbReference type="InterPro" id="IPR007627">
    <property type="entry name" value="RNA_pol_sigma70_r2"/>
</dbReference>
<dbReference type="InterPro" id="IPR013324">
    <property type="entry name" value="RNA_pol_sigma_r3/r4-like"/>
</dbReference>
<accession>A0ABV6XF52</accession>
<evidence type="ECO:0000256" key="3">
    <source>
        <dbReference type="ARBA" id="ARBA00023015"/>
    </source>
</evidence>
<keyword evidence="4 7" id="KW-0731">Sigma factor</keyword>
<dbReference type="InterPro" id="IPR014305">
    <property type="entry name" value="RNA_pol_sigma-G_actinobac"/>
</dbReference>
<dbReference type="PANTHER" id="PTHR43133:SF65">
    <property type="entry name" value="ECF RNA POLYMERASE SIGMA FACTOR SIGG"/>
    <property type="match status" value="1"/>
</dbReference>
<evidence type="ECO:0000256" key="1">
    <source>
        <dbReference type="ARBA" id="ARBA00010641"/>
    </source>
</evidence>
<sequence length="349" mass="37887">MAVRPWDADDPSDAAEKGAALPGDATFVRETEPFRRELLAHCYRLLGSVQDAEDLVQETYVRAWRGYPAFEHRSSVRTWLYRIATNACLTALEHHSRRVLPSGLGAAEPDPDTVPQPGEPGTAWLQPLPDGLVAPGPDDPESIVIERESLRLALVASWQYLPGRQRAVLILRDVLAFPAAEVAEMLGTTTEAVKSTLQRARARLRQSDVAAESVAEVAEPAARALLDQYIAAFENADTLLLEKLLCQEATLEATPLRTWFAGRSTCVPFLSRQILGVPGDWRMLPTSANGQPAAVGYRRDGDGVQHRAYGVAVLTVRADGIIGVVSFGDPALVPAFGFPTDLGESTRTT</sequence>